<sequence>MMTALGIDRARGGVARRWSQLGFTGWRREFDGGRAALGDDAVRTGKPWLLWVLGFAGTIDGAGDELKLEL</sequence>
<name>A0AAW1W002_RUBAR</name>
<dbReference type="EMBL" id="JBEDUW010000007">
    <property type="protein sequence ID" value="KAK9912203.1"/>
    <property type="molecule type" value="Genomic_DNA"/>
</dbReference>
<keyword evidence="2" id="KW-1185">Reference proteome</keyword>
<reference evidence="1 2" key="1">
    <citation type="journal article" date="2023" name="G3 (Bethesda)">
        <title>A chromosome-length genome assembly and annotation of blackberry (Rubus argutus, cv. 'Hillquist').</title>
        <authorList>
            <person name="Bruna T."/>
            <person name="Aryal R."/>
            <person name="Dudchenko O."/>
            <person name="Sargent D.J."/>
            <person name="Mead D."/>
            <person name="Buti M."/>
            <person name="Cavallini A."/>
            <person name="Hytonen T."/>
            <person name="Andres J."/>
            <person name="Pham M."/>
            <person name="Weisz D."/>
            <person name="Mascagni F."/>
            <person name="Usai G."/>
            <person name="Natali L."/>
            <person name="Bassil N."/>
            <person name="Fernandez G.E."/>
            <person name="Lomsadze A."/>
            <person name="Armour M."/>
            <person name="Olukolu B."/>
            <person name="Poorten T."/>
            <person name="Britton C."/>
            <person name="Davik J."/>
            <person name="Ashrafi H."/>
            <person name="Aiden E.L."/>
            <person name="Borodovsky M."/>
            <person name="Worthington M."/>
        </authorList>
    </citation>
    <scope>NUCLEOTIDE SEQUENCE [LARGE SCALE GENOMIC DNA]</scope>
    <source>
        <strain evidence="1">PI 553951</strain>
    </source>
</reference>
<protein>
    <submittedName>
        <fullName evidence="1">Uncharacterized protein</fullName>
    </submittedName>
</protein>
<accession>A0AAW1W002</accession>
<evidence type="ECO:0000313" key="1">
    <source>
        <dbReference type="EMBL" id="KAK9912203.1"/>
    </source>
</evidence>
<dbReference type="Proteomes" id="UP001457282">
    <property type="component" value="Unassembled WGS sequence"/>
</dbReference>
<gene>
    <name evidence="1" type="ORF">M0R45_036075</name>
</gene>
<organism evidence="1 2">
    <name type="scientific">Rubus argutus</name>
    <name type="common">Southern blackberry</name>
    <dbReference type="NCBI Taxonomy" id="59490"/>
    <lineage>
        <taxon>Eukaryota</taxon>
        <taxon>Viridiplantae</taxon>
        <taxon>Streptophyta</taxon>
        <taxon>Embryophyta</taxon>
        <taxon>Tracheophyta</taxon>
        <taxon>Spermatophyta</taxon>
        <taxon>Magnoliopsida</taxon>
        <taxon>eudicotyledons</taxon>
        <taxon>Gunneridae</taxon>
        <taxon>Pentapetalae</taxon>
        <taxon>rosids</taxon>
        <taxon>fabids</taxon>
        <taxon>Rosales</taxon>
        <taxon>Rosaceae</taxon>
        <taxon>Rosoideae</taxon>
        <taxon>Rosoideae incertae sedis</taxon>
        <taxon>Rubus</taxon>
    </lineage>
</organism>
<proteinExistence type="predicted"/>
<comment type="caution">
    <text evidence="1">The sequence shown here is derived from an EMBL/GenBank/DDBJ whole genome shotgun (WGS) entry which is preliminary data.</text>
</comment>
<evidence type="ECO:0000313" key="2">
    <source>
        <dbReference type="Proteomes" id="UP001457282"/>
    </source>
</evidence>
<dbReference type="AlphaFoldDB" id="A0AAW1W002"/>